<organism evidence="2 3">
    <name type="scientific">Kitasatospora arboriphila</name>
    <dbReference type="NCBI Taxonomy" id="258052"/>
    <lineage>
        <taxon>Bacteria</taxon>
        <taxon>Bacillati</taxon>
        <taxon>Actinomycetota</taxon>
        <taxon>Actinomycetes</taxon>
        <taxon>Kitasatosporales</taxon>
        <taxon>Streptomycetaceae</taxon>
        <taxon>Kitasatospora</taxon>
    </lineage>
</organism>
<evidence type="ECO:0000259" key="1">
    <source>
        <dbReference type="Pfam" id="PF13649"/>
    </source>
</evidence>
<keyword evidence="2" id="KW-0489">Methyltransferase</keyword>
<protein>
    <submittedName>
        <fullName evidence="2">Class I SAM-dependent methyltransferase</fullName>
    </submittedName>
</protein>
<dbReference type="SUPFAM" id="SSF53335">
    <property type="entry name" value="S-adenosyl-L-methionine-dependent methyltransferases"/>
    <property type="match status" value="1"/>
</dbReference>
<dbReference type="Gene3D" id="3.40.50.150">
    <property type="entry name" value="Vaccinia Virus protein VP39"/>
    <property type="match status" value="1"/>
</dbReference>
<dbReference type="Pfam" id="PF13649">
    <property type="entry name" value="Methyltransf_25"/>
    <property type="match status" value="1"/>
</dbReference>
<dbReference type="RefSeq" id="WP_344624273.1">
    <property type="nucleotide sequence ID" value="NZ_BAAALD010000027.1"/>
</dbReference>
<comment type="caution">
    <text evidence="2">The sequence shown here is derived from an EMBL/GenBank/DDBJ whole genome shotgun (WGS) entry which is preliminary data.</text>
</comment>
<dbReference type="GO" id="GO:0032259">
    <property type="term" value="P:methylation"/>
    <property type="evidence" value="ECO:0007669"/>
    <property type="project" value="UniProtKB-KW"/>
</dbReference>
<dbReference type="CDD" id="cd02440">
    <property type="entry name" value="AdoMet_MTases"/>
    <property type="match status" value="1"/>
</dbReference>
<reference evidence="2 3" key="1">
    <citation type="journal article" date="2019" name="Int. J. Syst. Evol. Microbiol.">
        <title>The Global Catalogue of Microorganisms (GCM) 10K type strain sequencing project: providing services to taxonomists for standard genome sequencing and annotation.</title>
        <authorList>
            <consortium name="The Broad Institute Genomics Platform"/>
            <consortium name="The Broad Institute Genome Sequencing Center for Infectious Disease"/>
            <person name="Wu L."/>
            <person name="Ma J."/>
        </authorList>
    </citation>
    <scope>NUCLEOTIDE SEQUENCE [LARGE SCALE GENOMIC DNA]</scope>
    <source>
        <strain evidence="2 3">JCM 13002</strain>
    </source>
</reference>
<keyword evidence="3" id="KW-1185">Reference proteome</keyword>
<dbReference type="InterPro" id="IPR029063">
    <property type="entry name" value="SAM-dependent_MTases_sf"/>
</dbReference>
<evidence type="ECO:0000313" key="3">
    <source>
        <dbReference type="Proteomes" id="UP001499987"/>
    </source>
</evidence>
<dbReference type="EMBL" id="BAAALD010000027">
    <property type="protein sequence ID" value="GAA1085947.1"/>
    <property type="molecule type" value="Genomic_DNA"/>
</dbReference>
<dbReference type="Proteomes" id="UP001499987">
    <property type="component" value="Unassembled WGS sequence"/>
</dbReference>
<proteinExistence type="predicted"/>
<dbReference type="GO" id="GO:0008168">
    <property type="term" value="F:methyltransferase activity"/>
    <property type="evidence" value="ECO:0007669"/>
    <property type="project" value="UniProtKB-KW"/>
</dbReference>
<feature type="domain" description="Methyltransferase" evidence="1">
    <location>
        <begin position="38"/>
        <end position="133"/>
    </location>
</feature>
<keyword evidence="2" id="KW-0808">Transferase</keyword>
<sequence length="210" mass="22721">MDSQDWDERYRATEQLWGVEPNRWVVRECEELPAGRALDLAAGEGRNSIWLAERGWRATAVDFSAVALDRGRALAATRPAGTADRIDWVHADVLAHTAEPAGYDLALVAYLQLPAADRRTALRRAAEALAPGGTLLVVGHDSLNLTEGTGGPQDPRVLFTPDDVLDDLAGTGLESVRAERVRRTVAAPDGHGTAGEAIDALVRLHRPRPR</sequence>
<evidence type="ECO:0000313" key="2">
    <source>
        <dbReference type="EMBL" id="GAA1085947.1"/>
    </source>
</evidence>
<accession>A0ABN1THR0</accession>
<name>A0ABN1THR0_9ACTN</name>
<gene>
    <name evidence="2" type="ORF">GCM10009663_31980</name>
</gene>
<dbReference type="InterPro" id="IPR041698">
    <property type="entry name" value="Methyltransf_25"/>
</dbReference>